<evidence type="ECO:0000256" key="2">
    <source>
        <dbReference type="ARBA" id="ARBA00023002"/>
    </source>
</evidence>
<comment type="caution">
    <text evidence="4">The sequence shown here is derived from an EMBL/GenBank/DDBJ whole genome shotgun (WGS) entry which is preliminary data.</text>
</comment>
<gene>
    <name evidence="4" type="ORF">CW311_09445</name>
</gene>
<accession>A0A2N0WG36</accession>
<dbReference type="AlphaFoldDB" id="A0A2N0WG36"/>
<dbReference type="InterPro" id="IPR003680">
    <property type="entry name" value="Flavodoxin_fold"/>
</dbReference>
<evidence type="ECO:0000313" key="5">
    <source>
        <dbReference type="Proteomes" id="UP000233553"/>
    </source>
</evidence>
<sequence>MSNSNKLQHALIVITHPDTQSLSHQIAQYISHDLTDKGVSVEIADLYKEGFQALMTLSDIEAYRGRQALDAEVQFEQARFDRADIVYFIFPVYWWSVPAFLKGWFERVFSQDWAYKYDEQGNLLGTLKNIPVKLIGTATGTQSGYDRHGYTQAIHKQIVEGIFAYCGIDDVQTSMLFKADFIQADDLKVFFEELDQTVLSQSQINTNA</sequence>
<keyword evidence="2" id="KW-0560">Oxidoreductase</keyword>
<comment type="similarity">
    <text evidence="1">Belongs to the NAD(P)H dehydrogenase (quinone) family.</text>
</comment>
<dbReference type="InterPro" id="IPR029039">
    <property type="entry name" value="Flavoprotein-like_sf"/>
</dbReference>
<evidence type="ECO:0000259" key="3">
    <source>
        <dbReference type="Pfam" id="PF02525"/>
    </source>
</evidence>
<dbReference type="EMBL" id="PISJ01000012">
    <property type="protein sequence ID" value="PKF34058.1"/>
    <property type="molecule type" value="Genomic_DNA"/>
</dbReference>
<dbReference type="GO" id="GO:0005829">
    <property type="term" value="C:cytosol"/>
    <property type="evidence" value="ECO:0007669"/>
    <property type="project" value="TreeGrafter"/>
</dbReference>
<dbReference type="PANTHER" id="PTHR10204:SF34">
    <property type="entry name" value="NAD(P)H DEHYDROGENASE [QUINONE] 1 ISOFORM 1"/>
    <property type="match status" value="1"/>
</dbReference>
<dbReference type="PANTHER" id="PTHR10204">
    <property type="entry name" value="NAD P H OXIDOREDUCTASE-RELATED"/>
    <property type="match status" value="1"/>
</dbReference>
<dbReference type="Gene3D" id="3.40.50.360">
    <property type="match status" value="1"/>
</dbReference>
<dbReference type="GO" id="GO:0003955">
    <property type="term" value="F:NAD(P)H dehydrogenase (quinone) activity"/>
    <property type="evidence" value="ECO:0007669"/>
    <property type="project" value="TreeGrafter"/>
</dbReference>
<organism evidence="4 5">
    <name type="scientific">Acinetobacter proteolyticus</name>
    <dbReference type="NCBI Taxonomy" id="1776741"/>
    <lineage>
        <taxon>Bacteria</taxon>
        <taxon>Pseudomonadati</taxon>
        <taxon>Pseudomonadota</taxon>
        <taxon>Gammaproteobacteria</taxon>
        <taxon>Moraxellales</taxon>
        <taxon>Moraxellaceae</taxon>
        <taxon>Acinetobacter</taxon>
    </lineage>
</organism>
<feature type="domain" description="Flavodoxin-like fold" evidence="3">
    <location>
        <begin position="9"/>
        <end position="183"/>
    </location>
</feature>
<protein>
    <submittedName>
        <fullName evidence="4">NAD(P)H dehydrogenase</fullName>
    </submittedName>
</protein>
<dbReference type="Proteomes" id="UP000233553">
    <property type="component" value="Unassembled WGS sequence"/>
</dbReference>
<reference evidence="4 5" key="1">
    <citation type="submission" date="2017-12" db="EMBL/GenBank/DDBJ databases">
        <title>Draft Genome sequences of multiple microbial strains isolated from spacecraft associated surfaces.</title>
        <authorList>
            <person name="Seuylemezian A."/>
            <person name="Vaishampayan P."/>
            <person name="Venkateswaran K."/>
        </authorList>
    </citation>
    <scope>NUCLEOTIDE SEQUENCE [LARGE SCALE GENOMIC DNA]</scope>
    <source>
        <strain evidence="4 5">2P01AA</strain>
    </source>
</reference>
<dbReference type="SUPFAM" id="SSF52218">
    <property type="entry name" value="Flavoproteins"/>
    <property type="match status" value="1"/>
</dbReference>
<name>A0A2N0WG36_9GAMM</name>
<dbReference type="InterPro" id="IPR051545">
    <property type="entry name" value="NAD(P)H_dehydrogenase_qn"/>
</dbReference>
<evidence type="ECO:0000256" key="1">
    <source>
        <dbReference type="ARBA" id="ARBA00006252"/>
    </source>
</evidence>
<dbReference type="RefSeq" id="WP_101236343.1">
    <property type="nucleotide sequence ID" value="NZ_PISJ01000012.1"/>
</dbReference>
<evidence type="ECO:0000313" key="4">
    <source>
        <dbReference type="EMBL" id="PKF34058.1"/>
    </source>
</evidence>
<dbReference type="Pfam" id="PF02525">
    <property type="entry name" value="Flavodoxin_2"/>
    <property type="match status" value="1"/>
</dbReference>
<proteinExistence type="inferred from homology"/>